<dbReference type="KEGG" id="mfo:Metfor_2844"/>
<feature type="domain" description="Histidine kinase" evidence="7">
    <location>
        <begin position="369"/>
        <end position="467"/>
    </location>
</feature>
<evidence type="ECO:0000256" key="1">
    <source>
        <dbReference type="ARBA" id="ARBA00000085"/>
    </source>
</evidence>
<dbReference type="NCBIfam" id="TIGR00229">
    <property type="entry name" value="sensory_box"/>
    <property type="match status" value="1"/>
</dbReference>
<dbReference type="InterPro" id="IPR004358">
    <property type="entry name" value="Sig_transdc_His_kin-like_C"/>
</dbReference>
<dbReference type="GO" id="GO:0000160">
    <property type="term" value="P:phosphorelay signal transduction system"/>
    <property type="evidence" value="ECO:0007669"/>
    <property type="project" value="InterPro"/>
</dbReference>
<dbReference type="Pfam" id="PF02518">
    <property type="entry name" value="HATPase_c"/>
    <property type="match status" value="1"/>
</dbReference>
<organism evidence="11 12">
    <name type="scientific">Methanoregula formicica (strain DSM 22288 / NBRC 105244 / SMSP)</name>
    <dbReference type="NCBI Taxonomy" id="593750"/>
    <lineage>
        <taxon>Archaea</taxon>
        <taxon>Methanobacteriati</taxon>
        <taxon>Methanobacteriota</taxon>
        <taxon>Stenosarchaea group</taxon>
        <taxon>Methanomicrobia</taxon>
        <taxon>Methanomicrobiales</taxon>
        <taxon>Methanoregulaceae</taxon>
        <taxon>Methanoregula</taxon>
    </lineage>
</organism>
<dbReference type="SMART" id="SM00387">
    <property type="entry name" value="HATPase_c"/>
    <property type="match status" value="1"/>
</dbReference>
<evidence type="ECO:0000259" key="7">
    <source>
        <dbReference type="PROSITE" id="PS50109"/>
    </source>
</evidence>
<feature type="domain" description="PAC" evidence="10">
    <location>
        <begin position="208"/>
        <end position="260"/>
    </location>
</feature>
<dbReference type="Gene3D" id="3.40.50.2300">
    <property type="match status" value="1"/>
</dbReference>
<dbReference type="SMART" id="SM00091">
    <property type="entry name" value="PAS"/>
    <property type="match status" value="1"/>
</dbReference>
<dbReference type="InterPro" id="IPR000014">
    <property type="entry name" value="PAS"/>
</dbReference>
<dbReference type="Gene3D" id="3.30.565.10">
    <property type="entry name" value="Histidine kinase-like ATPase, C-terminal domain"/>
    <property type="match status" value="1"/>
</dbReference>
<dbReference type="EC" id="2.7.13.3" evidence="2"/>
<keyword evidence="3" id="KW-0597">Phosphoprotein</keyword>
<dbReference type="RefSeq" id="WP_015286789.1">
    <property type="nucleotide sequence ID" value="NC_019943.1"/>
</dbReference>
<dbReference type="STRING" id="593750.Metfor_2844"/>
<dbReference type="AlphaFoldDB" id="L0HGG2"/>
<protein>
    <recommendedName>
        <fullName evidence="2">histidine kinase</fullName>
        <ecNumber evidence="2">2.7.13.3</ecNumber>
    </recommendedName>
</protein>
<dbReference type="Proteomes" id="UP000010824">
    <property type="component" value="Chromosome"/>
</dbReference>
<evidence type="ECO:0000259" key="10">
    <source>
        <dbReference type="PROSITE" id="PS50113"/>
    </source>
</evidence>
<dbReference type="InterPro" id="IPR005467">
    <property type="entry name" value="His_kinase_dom"/>
</dbReference>
<dbReference type="HOGENOM" id="CLU_000445_114_58_2"/>
<dbReference type="EMBL" id="CP003167">
    <property type="protein sequence ID" value="AGB03827.1"/>
    <property type="molecule type" value="Genomic_DNA"/>
</dbReference>
<dbReference type="InterPro" id="IPR000700">
    <property type="entry name" value="PAS-assoc_C"/>
</dbReference>
<dbReference type="CDD" id="cd00130">
    <property type="entry name" value="PAS"/>
    <property type="match status" value="1"/>
</dbReference>
<dbReference type="InterPro" id="IPR036890">
    <property type="entry name" value="HATPase_C_sf"/>
</dbReference>
<dbReference type="SUPFAM" id="SSF52172">
    <property type="entry name" value="CheY-like"/>
    <property type="match status" value="1"/>
</dbReference>
<evidence type="ECO:0000256" key="4">
    <source>
        <dbReference type="ARBA" id="ARBA00022679"/>
    </source>
</evidence>
<keyword evidence="5" id="KW-0418">Kinase</keyword>
<gene>
    <name evidence="11" type="ordered locus">Metfor_2844</name>
</gene>
<accession>L0HGG2</accession>
<name>L0HGG2_METFS</name>
<comment type="caution">
    <text evidence="6">Lacks conserved residue(s) required for the propagation of feature annotation.</text>
</comment>
<dbReference type="Pfam" id="PF00072">
    <property type="entry name" value="Response_reg"/>
    <property type="match status" value="1"/>
</dbReference>
<dbReference type="Gene3D" id="3.30.450.20">
    <property type="entry name" value="PAS domain"/>
    <property type="match status" value="1"/>
</dbReference>
<evidence type="ECO:0000313" key="11">
    <source>
        <dbReference type="EMBL" id="AGB03827.1"/>
    </source>
</evidence>
<dbReference type="PROSITE" id="PS50112">
    <property type="entry name" value="PAS"/>
    <property type="match status" value="1"/>
</dbReference>
<dbReference type="SMART" id="SM00086">
    <property type="entry name" value="PAC"/>
    <property type="match status" value="1"/>
</dbReference>
<keyword evidence="4" id="KW-0808">Transferase</keyword>
<dbReference type="InterPro" id="IPR011006">
    <property type="entry name" value="CheY-like_superfamily"/>
</dbReference>
<reference evidence="12" key="1">
    <citation type="submission" date="2011-12" db="EMBL/GenBank/DDBJ databases">
        <title>Complete sequence of Methanoregula formicicum SMSP.</title>
        <authorList>
            <person name="Lucas S."/>
            <person name="Han J."/>
            <person name="Lapidus A."/>
            <person name="Cheng J.-F."/>
            <person name="Goodwin L."/>
            <person name="Pitluck S."/>
            <person name="Peters L."/>
            <person name="Ovchinnikova G."/>
            <person name="Teshima H."/>
            <person name="Detter J.C."/>
            <person name="Han C."/>
            <person name="Tapia R."/>
            <person name="Land M."/>
            <person name="Hauser L."/>
            <person name="Kyrpides N."/>
            <person name="Ivanova N."/>
            <person name="Pagani I."/>
            <person name="Imachi H."/>
            <person name="Tamaki H."/>
            <person name="Sekiguchi Y."/>
            <person name="Kamagata Y."/>
            <person name="Cadillo-Quiroz H."/>
            <person name="Zinder S."/>
            <person name="Liu W.-T."/>
            <person name="Woyke T."/>
        </authorList>
    </citation>
    <scope>NUCLEOTIDE SEQUENCE [LARGE SCALE GENOMIC DNA]</scope>
    <source>
        <strain evidence="12">DSM 22288 / NBRC 105244 / SMSP</strain>
    </source>
</reference>
<dbReference type="PROSITE" id="PS50113">
    <property type="entry name" value="PAC"/>
    <property type="match status" value="1"/>
</dbReference>
<sequence precursor="true">MISLLHVDPDTTLQKALKDYFGSSGEISVTSVASAHEAYSLLRSQRFDIIIAEYRLPVTNGQAFLEALRRSRKNSTPFIFFAKKADNKAVINALNTGATHFVLKGRDPRKEFMVLKHFISQAIQQSRLAEALREQETQYRNVVEDQSEFIFRFLPDGTIVFVNEAYCTYFKKPRDVILGRNIRDSISPDYRETFFSQLEELTRENPVRSMDSRMLAADGSTLWQQWSYRAIFSDLPEPSGYQAVGRDITAQKNAEAALVQAHRNLGVMNTITRHDILNQLTAVFGYLEIAREASTDTGVSECLDKAYHAAETIRGQITFTKEYQEIGSNAAQWQSVEALVKKAVASLNLTGITVEYSLENLGVFADPLIEKVFYNLMENSLRHGKTVTKIRLSWREEPDGLVIVYEDNGVGVPEGVKEKIFRREYFQNTGLGLYLIREILSITGIRIRECGIEGEGARFEMKVPHGNYGFRTERDVLLQDG</sequence>
<dbReference type="OrthoDB" id="8127at2157"/>
<evidence type="ECO:0000313" key="12">
    <source>
        <dbReference type="Proteomes" id="UP000010824"/>
    </source>
</evidence>
<comment type="catalytic activity">
    <reaction evidence="1">
        <text>ATP + protein L-histidine = ADP + protein N-phospho-L-histidine.</text>
        <dbReference type="EC" id="2.7.13.3"/>
    </reaction>
</comment>
<dbReference type="InterPro" id="IPR001610">
    <property type="entry name" value="PAC"/>
</dbReference>
<dbReference type="InterPro" id="IPR052162">
    <property type="entry name" value="Sensor_kinase/Photoreceptor"/>
</dbReference>
<dbReference type="SMART" id="SM00448">
    <property type="entry name" value="REC"/>
    <property type="match status" value="1"/>
</dbReference>
<dbReference type="InParanoid" id="L0HGG2"/>
<dbReference type="PRINTS" id="PR00344">
    <property type="entry name" value="BCTRLSENSOR"/>
</dbReference>
<dbReference type="InterPro" id="IPR003594">
    <property type="entry name" value="HATPase_dom"/>
</dbReference>
<keyword evidence="12" id="KW-1185">Reference proteome</keyword>
<dbReference type="PANTHER" id="PTHR43304">
    <property type="entry name" value="PHYTOCHROME-LIKE PROTEIN CPH1"/>
    <property type="match status" value="1"/>
</dbReference>
<dbReference type="SUPFAM" id="SSF55874">
    <property type="entry name" value="ATPase domain of HSP90 chaperone/DNA topoisomerase II/histidine kinase"/>
    <property type="match status" value="1"/>
</dbReference>
<evidence type="ECO:0000259" key="9">
    <source>
        <dbReference type="PROSITE" id="PS50112"/>
    </source>
</evidence>
<dbReference type="GeneID" id="14308627"/>
<dbReference type="PANTHER" id="PTHR43304:SF1">
    <property type="entry name" value="PAC DOMAIN-CONTAINING PROTEIN"/>
    <property type="match status" value="1"/>
</dbReference>
<dbReference type="eggNOG" id="arCOG06193">
    <property type="taxonomic scope" value="Archaea"/>
</dbReference>
<feature type="domain" description="Response regulatory" evidence="8">
    <location>
        <begin position="3"/>
        <end position="119"/>
    </location>
</feature>
<feature type="domain" description="PAS" evidence="9">
    <location>
        <begin position="135"/>
        <end position="205"/>
    </location>
</feature>
<dbReference type="SUPFAM" id="SSF55785">
    <property type="entry name" value="PYP-like sensor domain (PAS domain)"/>
    <property type="match status" value="1"/>
</dbReference>
<evidence type="ECO:0000256" key="6">
    <source>
        <dbReference type="PROSITE-ProRule" id="PRU00169"/>
    </source>
</evidence>
<dbReference type="PROSITE" id="PS50110">
    <property type="entry name" value="RESPONSE_REGULATORY"/>
    <property type="match status" value="1"/>
</dbReference>
<dbReference type="PROSITE" id="PS50109">
    <property type="entry name" value="HIS_KIN"/>
    <property type="match status" value="1"/>
</dbReference>
<evidence type="ECO:0000256" key="2">
    <source>
        <dbReference type="ARBA" id="ARBA00012438"/>
    </source>
</evidence>
<proteinExistence type="predicted"/>
<dbReference type="InterPro" id="IPR035965">
    <property type="entry name" value="PAS-like_dom_sf"/>
</dbReference>
<dbReference type="InterPro" id="IPR001789">
    <property type="entry name" value="Sig_transdc_resp-reg_receiver"/>
</dbReference>
<evidence type="ECO:0000256" key="5">
    <source>
        <dbReference type="ARBA" id="ARBA00022777"/>
    </source>
</evidence>
<dbReference type="GO" id="GO:0004673">
    <property type="term" value="F:protein histidine kinase activity"/>
    <property type="evidence" value="ECO:0007669"/>
    <property type="project" value="UniProtKB-EC"/>
</dbReference>
<dbReference type="Pfam" id="PF08448">
    <property type="entry name" value="PAS_4"/>
    <property type="match status" value="1"/>
</dbReference>
<evidence type="ECO:0000259" key="8">
    <source>
        <dbReference type="PROSITE" id="PS50110"/>
    </source>
</evidence>
<evidence type="ECO:0000256" key="3">
    <source>
        <dbReference type="ARBA" id="ARBA00022553"/>
    </source>
</evidence>
<dbReference type="InterPro" id="IPR013656">
    <property type="entry name" value="PAS_4"/>
</dbReference>
<reference evidence="11 12" key="2">
    <citation type="journal article" date="2014" name="Genome Announc.">
        <title>Complete Genome Sequence of Methanoregula formicica SMSPT, a Mesophilic Hydrogenotrophic Methanogen Isolated from a Methanogenic Upflow Anaerobic Sludge Blanket Reactor.</title>
        <authorList>
            <person name="Yamamoto K."/>
            <person name="Tamaki H."/>
            <person name="Cadillo-Quiroz H."/>
            <person name="Imachi H."/>
            <person name="Kyrpides N."/>
            <person name="Woyke T."/>
            <person name="Goodwin L."/>
            <person name="Zinder S.H."/>
            <person name="Kamagata Y."/>
            <person name="Liu W.T."/>
        </authorList>
    </citation>
    <scope>NUCLEOTIDE SEQUENCE [LARGE SCALE GENOMIC DNA]</scope>
    <source>
        <strain evidence="12">DSM 22288 / NBRC 105244 / SMSP</strain>
    </source>
</reference>
<dbReference type="CDD" id="cd00156">
    <property type="entry name" value="REC"/>
    <property type="match status" value="1"/>
</dbReference>